<dbReference type="PANTHER" id="PTHR13939">
    <property type="entry name" value="NICOTINAMIDE-NUCLEOTIDE AMIDOHYDROLASE PNCC"/>
    <property type="match status" value="1"/>
</dbReference>
<dbReference type="PANTHER" id="PTHR13939:SF0">
    <property type="entry name" value="NMN AMIDOHYDROLASE-LIKE PROTEIN YFAY"/>
    <property type="match status" value="1"/>
</dbReference>
<dbReference type="SMART" id="SM00852">
    <property type="entry name" value="MoCF_biosynth"/>
    <property type="match status" value="1"/>
</dbReference>
<reference evidence="2 3" key="1">
    <citation type="submission" date="2017-02" db="EMBL/GenBank/DDBJ databases">
        <title>Arcobacter caeni sp. nov, a new Arcobacter species isolated from reclaimed water.</title>
        <authorList>
            <person name="Figueras M.J."/>
            <person name="Perez-Cataluna A."/>
            <person name="Salas-Masso N."/>
        </authorList>
    </citation>
    <scope>NUCLEOTIDE SEQUENCE [LARGE SCALE GENOMIC DNA]</scope>
    <source>
        <strain evidence="2 3">RW17-10</strain>
    </source>
</reference>
<sequence>MLEKKPNFYSVIIGTELLNGRRKDAHFTFLNQQLLSRGWEHKASFVIADDTNLMENIFNLIKGDPNSVMFCFGGIGATPDDYTREVAGKVFRDGKMEFHKEAKNKIINQFAQEAYPHRINMAYLPINAKLLTNVVNNVAGFYLEDRFFFTPGFPSMSQAMVVEALDKLYPKSNIEKYRKVMTINASENDLIDTMKKIPEHLDFSSLPKILGDKRKVVISLAGYDKDEVNKYFEMFVDYCVEFGKEFVFEDVSINL</sequence>
<dbReference type="AlphaFoldDB" id="A0A363D5I0"/>
<dbReference type="RefSeq" id="WP_108557693.1">
    <property type="nucleotide sequence ID" value="NZ_MUXE01000001.1"/>
</dbReference>
<comment type="caution">
    <text evidence="2">The sequence shown here is derived from an EMBL/GenBank/DDBJ whole genome shotgun (WGS) entry which is preliminary data.</text>
</comment>
<accession>A0A363D5I0</accession>
<dbReference type="InterPro" id="IPR001453">
    <property type="entry name" value="MoaB/Mog_dom"/>
</dbReference>
<evidence type="ECO:0000313" key="2">
    <source>
        <dbReference type="EMBL" id="PUE66580.1"/>
    </source>
</evidence>
<dbReference type="InterPro" id="IPR036425">
    <property type="entry name" value="MoaB/Mog-like_dom_sf"/>
</dbReference>
<dbReference type="Pfam" id="PF00994">
    <property type="entry name" value="MoCF_biosynth"/>
    <property type="match status" value="1"/>
</dbReference>
<gene>
    <name evidence="2" type="ORF">B0174_00585</name>
</gene>
<feature type="domain" description="MoaB/Mog" evidence="1">
    <location>
        <begin position="9"/>
        <end position="172"/>
    </location>
</feature>
<dbReference type="Gene3D" id="3.40.980.10">
    <property type="entry name" value="MoaB/Mog-like domain"/>
    <property type="match status" value="1"/>
</dbReference>
<evidence type="ECO:0000313" key="3">
    <source>
        <dbReference type="Proteomes" id="UP000251135"/>
    </source>
</evidence>
<dbReference type="Proteomes" id="UP000251135">
    <property type="component" value="Unassembled WGS sequence"/>
</dbReference>
<protein>
    <submittedName>
        <fullName evidence="2">Molybdopterin-binding protein</fullName>
    </submittedName>
</protein>
<proteinExistence type="predicted"/>
<keyword evidence="3" id="KW-1185">Reference proteome</keyword>
<dbReference type="EMBL" id="MUXE01000001">
    <property type="protein sequence ID" value="PUE66580.1"/>
    <property type="molecule type" value="Genomic_DNA"/>
</dbReference>
<dbReference type="OrthoDB" id="9801454at2"/>
<evidence type="ECO:0000259" key="1">
    <source>
        <dbReference type="SMART" id="SM00852"/>
    </source>
</evidence>
<organism evidence="2 3">
    <name type="scientific">Arcobacter caeni</name>
    <dbReference type="NCBI Taxonomy" id="1912877"/>
    <lineage>
        <taxon>Bacteria</taxon>
        <taxon>Pseudomonadati</taxon>
        <taxon>Campylobacterota</taxon>
        <taxon>Epsilonproteobacteria</taxon>
        <taxon>Campylobacterales</taxon>
        <taxon>Arcobacteraceae</taxon>
        <taxon>Arcobacter</taxon>
    </lineage>
</organism>
<name>A0A363D5I0_9BACT</name>
<dbReference type="InterPro" id="IPR050101">
    <property type="entry name" value="CinA"/>
</dbReference>
<dbReference type="SUPFAM" id="SSF53218">
    <property type="entry name" value="Molybdenum cofactor biosynthesis proteins"/>
    <property type="match status" value="1"/>
</dbReference>